<evidence type="ECO:0000256" key="2">
    <source>
        <dbReference type="ARBA" id="ARBA00001974"/>
    </source>
</evidence>
<dbReference type="Gene3D" id="1.20.990.10">
    <property type="entry name" value="NADPH-cytochrome p450 Reductase, Chain A, domain 3"/>
    <property type="match status" value="1"/>
</dbReference>
<dbReference type="InterPro" id="IPR001433">
    <property type="entry name" value="OxRdtase_FAD/NAD-bd"/>
</dbReference>
<comment type="cofactor">
    <cofactor evidence="1">
        <name>FMN</name>
        <dbReference type="ChEBI" id="CHEBI:58210"/>
    </cofactor>
</comment>
<dbReference type="EMBL" id="JAVDQH010000001">
    <property type="protein sequence ID" value="MDR6242248.1"/>
    <property type="molecule type" value="Genomic_DNA"/>
</dbReference>
<dbReference type="InterPro" id="IPR010199">
    <property type="entry name" value="CysJ"/>
</dbReference>
<evidence type="ECO:0000256" key="7">
    <source>
        <dbReference type="ARBA" id="ARBA00022827"/>
    </source>
</evidence>
<evidence type="ECO:0000256" key="6">
    <source>
        <dbReference type="ARBA" id="ARBA00022643"/>
    </source>
</evidence>
<dbReference type="EC" id="1.8.1.2" evidence="14"/>
<dbReference type="PROSITE" id="PS50902">
    <property type="entry name" value="FLAVODOXIN_LIKE"/>
    <property type="match status" value="1"/>
</dbReference>
<dbReference type="NCBIfam" id="TIGR01931">
    <property type="entry name" value="cysJ"/>
    <property type="match status" value="1"/>
</dbReference>
<proteinExistence type="predicted"/>
<evidence type="ECO:0000256" key="11">
    <source>
        <dbReference type="ARBA" id="ARBA00023192"/>
    </source>
</evidence>
<evidence type="ECO:0000256" key="3">
    <source>
        <dbReference type="ARBA" id="ARBA00022448"/>
    </source>
</evidence>
<dbReference type="Pfam" id="PF00667">
    <property type="entry name" value="FAD_binding_1"/>
    <property type="match status" value="1"/>
</dbReference>
<keyword evidence="3" id="KW-0813">Transport</keyword>
<dbReference type="Gene3D" id="2.40.30.10">
    <property type="entry name" value="Translation factors"/>
    <property type="match status" value="1"/>
</dbReference>
<evidence type="ECO:0000259" key="12">
    <source>
        <dbReference type="PROSITE" id="PS50902"/>
    </source>
</evidence>
<dbReference type="PANTHER" id="PTHR19384:SF128">
    <property type="entry name" value="NADPH OXIDOREDUCTASE A"/>
    <property type="match status" value="1"/>
</dbReference>
<evidence type="ECO:0000256" key="8">
    <source>
        <dbReference type="ARBA" id="ARBA00022857"/>
    </source>
</evidence>
<dbReference type="InterPro" id="IPR001709">
    <property type="entry name" value="Flavoprot_Pyr_Nucl_cyt_Rdtase"/>
</dbReference>
<dbReference type="InterPro" id="IPR039261">
    <property type="entry name" value="FNR_nucleotide-bd"/>
</dbReference>
<dbReference type="InterPro" id="IPR003097">
    <property type="entry name" value="CysJ-like_FAD-binding"/>
</dbReference>
<dbReference type="PIRSF" id="PIRSF000207">
    <property type="entry name" value="SiR-FP_CysJ"/>
    <property type="match status" value="1"/>
</dbReference>
<keyword evidence="11" id="KW-0198">Cysteine biosynthesis</keyword>
<dbReference type="InterPro" id="IPR008254">
    <property type="entry name" value="Flavodoxin/NO_synth"/>
</dbReference>
<dbReference type="InterPro" id="IPR023173">
    <property type="entry name" value="NADPH_Cyt_P450_Rdtase_alpha"/>
</dbReference>
<dbReference type="InterPro" id="IPR001094">
    <property type="entry name" value="Flavdoxin-like"/>
</dbReference>
<dbReference type="InterPro" id="IPR017927">
    <property type="entry name" value="FAD-bd_FR_type"/>
</dbReference>
<evidence type="ECO:0000256" key="4">
    <source>
        <dbReference type="ARBA" id="ARBA00022605"/>
    </source>
</evidence>
<organism evidence="14 15">
    <name type="scientific">Paenibacillus hunanensis</name>
    <dbReference type="NCBI Taxonomy" id="539262"/>
    <lineage>
        <taxon>Bacteria</taxon>
        <taxon>Bacillati</taxon>
        <taxon>Bacillota</taxon>
        <taxon>Bacilli</taxon>
        <taxon>Bacillales</taxon>
        <taxon>Paenibacillaceae</taxon>
        <taxon>Paenibacillus</taxon>
    </lineage>
</organism>
<dbReference type="Proteomes" id="UP001185028">
    <property type="component" value="Unassembled WGS sequence"/>
</dbReference>
<dbReference type="SUPFAM" id="SSF63380">
    <property type="entry name" value="Riboflavin synthase domain-like"/>
    <property type="match status" value="1"/>
</dbReference>
<name>A0ABU1ISP7_9BACL</name>
<keyword evidence="10 14" id="KW-0560">Oxidoreductase</keyword>
<feature type="domain" description="Flavodoxin-like" evidence="12">
    <location>
        <begin position="72"/>
        <end position="210"/>
    </location>
</feature>
<evidence type="ECO:0000256" key="5">
    <source>
        <dbReference type="ARBA" id="ARBA00022630"/>
    </source>
</evidence>
<evidence type="ECO:0000259" key="13">
    <source>
        <dbReference type="PROSITE" id="PS51384"/>
    </source>
</evidence>
<keyword evidence="7" id="KW-0274">FAD</keyword>
<evidence type="ECO:0000313" key="14">
    <source>
        <dbReference type="EMBL" id="MDR6242248.1"/>
    </source>
</evidence>
<keyword evidence="5" id="KW-0285">Flavoprotein</keyword>
<dbReference type="NCBIfam" id="NF004859">
    <property type="entry name" value="PRK06214.1"/>
    <property type="match status" value="1"/>
</dbReference>
<dbReference type="InterPro" id="IPR029039">
    <property type="entry name" value="Flavoprotein-like_sf"/>
</dbReference>
<sequence length="612" mass="67572">MEFQATNSPFTGEQAELLNRLLPGLTETQRIWLSGYLTASLHTGAIAAAPTVASSAAVAEPAAPVADVPKDVTVLFGSQTGNAQGLAKKLAQQLTAQGFDVTLSSMGDYKTNNLKKVHNLFVLASTQGEGDPPDNAIPFYEFLHSKRAPQLAETKFAVLGLGDTSYEFFCQTGKDFDKRLEELGAERIVPRADCDVDFEEQAGEWIGQVLSALGEASAAASVAASPTATASVNEEASPYSRTNPFPAEVLENLNLNGRGSDQETRHVELSLEGSGLSYEPGDSLGVYPQNHPQLVEDILQATGWNGDETITLNKNGDTASVRDALLHHYEITVLTKPLLEKVAGLADHEQLDALLEEGRAQDLRAYLQGRDLLDLIQDYGLGSIPADELLSLLRKIPARLYSISSSFKASPDEVHLTVRKVAYEQHGRQRYGVCSVHLAERLEAGDTLPVYIQHNDNFKLPQDASTPIIMIGPGTGVAPFRSFIAEREETGAEGKSWLFFGDRRFATDFLYQTEWQRWLKDGVLTRMDVAFSRDSDKKVYVQHRMLERSRELYEWIQEGAVLYVCGDEKHMANDVHLTLEQILIQEGKLSQEAAAEYLSTMLQQKRYQRDVY</sequence>
<gene>
    <name evidence="14" type="ORF">JOC58_000132</name>
</gene>
<dbReference type="RefSeq" id="WP_188774729.1">
    <property type="nucleotide sequence ID" value="NZ_BMMB01000003.1"/>
</dbReference>
<dbReference type="Gene3D" id="3.40.50.360">
    <property type="match status" value="1"/>
</dbReference>
<dbReference type="GO" id="GO:0004783">
    <property type="term" value="F:sulfite reductase (NADPH) activity"/>
    <property type="evidence" value="ECO:0007669"/>
    <property type="project" value="UniProtKB-EC"/>
</dbReference>
<evidence type="ECO:0000256" key="9">
    <source>
        <dbReference type="ARBA" id="ARBA00022982"/>
    </source>
</evidence>
<reference evidence="14 15" key="1">
    <citation type="submission" date="2023-07" db="EMBL/GenBank/DDBJ databases">
        <title>Genomic Encyclopedia of Type Strains, Phase IV (KMG-IV): sequencing the most valuable type-strain genomes for metagenomic binning, comparative biology and taxonomic classification.</title>
        <authorList>
            <person name="Goeker M."/>
        </authorList>
    </citation>
    <scope>NUCLEOTIDE SEQUENCE [LARGE SCALE GENOMIC DNA]</scope>
    <source>
        <strain evidence="14 15">DSM 22170</strain>
    </source>
</reference>
<dbReference type="CDD" id="cd06199">
    <property type="entry name" value="SiR"/>
    <property type="match status" value="1"/>
</dbReference>
<accession>A0ABU1ISP7</accession>
<keyword evidence="4" id="KW-0028">Amino-acid biosynthesis</keyword>
<dbReference type="SUPFAM" id="SSF52343">
    <property type="entry name" value="Ferredoxin reductase-like, C-terminal NADP-linked domain"/>
    <property type="match status" value="1"/>
</dbReference>
<dbReference type="Pfam" id="PF00258">
    <property type="entry name" value="Flavodoxin_1"/>
    <property type="match status" value="1"/>
</dbReference>
<dbReference type="PANTHER" id="PTHR19384">
    <property type="entry name" value="NITRIC OXIDE SYNTHASE-RELATED"/>
    <property type="match status" value="1"/>
</dbReference>
<comment type="cofactor">
    <cofactor evidence="2">
        <name>FAD</name>
        <dbReference type="ChEBI" id="CHEBI:57692"/>
    </cofactor>
</comment>
<dbReference type="InterPro" id="IPR017938">
    <property type="entry name" value="Riboflavin_synthase-like_b-brl"/>
</dbReference>
<keyword evidence="15" id="KW-1185">Reference proteome</keyword>
<feature type="domain" description="FAD-binding FR-type" evidence="13">
    <location>
        <begin position="242"/>
        <end position="461"/>
    </location>
</feature>
<keyword evidence="8" id="KW-0521">NADP</keyword>
<dbReference type="Gene3D" id="3.40.50.80">
    <property type="entry name" value="Nucleotide-binding domain of ferredoxin-NADP reductase (FNR) module"/>
    <property type="match status" value="1"/>
</dbReference>
<dbReference type="PRINTS" id="PR00371">
    <property type="entry name" value="FPNCR"/>
</dbReference>
<keyword evidence="9" id="KW-0249">Electron transport</keyword>
<protein>
    <submittedName>
        <fullName evidence="14">Sulfite reductase (NADPH) flavoprotein alpha-component</fullName>
        <ecNumber evidence="14">1.8.1.2</ecNumber>
    </submittedName>
</protein>
<evidence type="ECO:0000256" key="1">
    <source>
        <dbReference type="ARBA" id="ARBA00001917"/>
    </source>
</evidence>
<dbReference type="PROSITE" id="PS51384">
    <property type="entry name" value="FAD_FR"/>
    <property type="match status" value="1"/>
</dbReference>
<evidence type="ECO:0000256" key="10">
    <source>
        <dbReference type="ARBA" id="ARBA00023002"/>
    </source>
</evidence>
<evidence type="ECO:0000313" key="15">
    <source>
        <dbReference type="Proteomes" id="UP001185028"/>
    </source>
</evidence>
<dbReference type="PRINTS" id="PR00369">
    <property type="entry name" value="FLAVODOXIN"/>
</dbReference>
<dbReference type="Pfam" id="PF00175">
    <property type="entry name" value="NAD_binding_1"/>
    <property type="match status" value="1"/>
</dbReference>
<comment type="caution">
    <text evidence="14">The sequence shown here is derived from an EMBL/GenBank/DDBJ whole genome shotgun (WGS) entry which is preliminary data.</text>
</comment>
<dbReference type="SUPFAM" id="SSF52218">
    <property type="entry name" value="Flavoproteins"/>
    <property type="match status" value="1"/>
</dbReference>
<keyword evidence="6" id="KW-0288">FMN</keyword>